<dbReference type="EMBL" id="PKMF04000110">
    <property type="protein sequence ID" value="KAK7849679.1"/>
    <property type="molecule type" value="Genomic_DNA"/>
</dbReference>
<name>A0AAW0LFG0_QUESU</name>
<dbReference type="PANTHER" id="PTHR31325">
    <property type="entry name" value="OS01G0798800 PROTEIN-RELATED"/>
    <property type="match status" value="1"/>
</dbReference>
<dbReference type="AlphaFoldDB" id="A0AAW0LFG0"/>
<evidence type="ECO:0000259" key="2">
    <source>
        <dbReference type="Pfam" id="PF13968"/>
    </source>
</evidence>
<dbReference type="Pfam" id="PF13968">
    <property type="entry name" value="DUF4220"/>
    <property type="match status" value="1"/>
</dbReference>
<keyword evidence="1" id="KW-0472">Membrane</keyword>
<keyword evidence="1" id="KW-0812">Transmembrane</keyword>
<evidence type="ECO:0000256" key="1">
    <source>
        <dbReference type="SAM" id="Phobius"/>
    </source>
</evidence>
<proteinExistence type="predicted"/>
<accession>A0AAW0LFG0</accession>
<organism evidence="3 4">
    <name type="scientific">Quercus suber</name>
    <name type="common">Cork oak</name>
    <dbReference type="NCBI Taxonomy" id="58331"/>
    <lineage>
        <taxon>Eukaryota</taxon>
        <taxon>Viridiplantae</taxon>
        <taxon>Streptophyta</taxon>
        <taxon>Embryophyta</taxon>
        <taxon>Tracheophyta</taxon>
        <taxon>Spermatophyta</taxon>
        <taxon>Magnoliopsida</taxon>
        <taxon>eudicotyledons</taxon>
        <taxon>Gunneridae</taxon>
        <taxon>Pentapetalae</taxon>
        <taxon>rosids</taxon>
        <taxon>fabids</taxon>
        <taxon>Fagales</taxon>
        <taxon>Fagaceae</taxon>
        <taxon>Quercus</taxon>
    </lineage>
</organism>
<evidence type="ECO:0000313" key="3">
    <source>
        <dbReference type="EMBL" id="KAK7849679.1"/>
    </source>
</evidence>
<protein>
    <recommendedName>
        <fullName evidence="2">DUF4220 domain-containing protein</fullName>
    </recommendedName>
</protein>
<dbReference type="InterPro" id="IPR025315">
    <property type="entry name" value="DUF4220"/>
</dbReference>
<feature type="transmembrane region" description="Helical" evidence="1">
    <location>
        <begin position="58"/>
        <end position="78"/>
    </location>
</feature>
<gene>
    <name evidence="3" type="ORF">CFP56_002493</name>
</gene>
<reference evidence="3 4" key="1">
    <citation type="journal article" date="2018" name="Sci. Data">
        <title>The draft genome sequence of cork oak.</title>
        <authorList>
            <person name="Ramos A.M."/>
            <person name="Usie A."/>
            <person name="Barbosa P."/>
            <person name="Barros P.M."/>
            <person name="Capote T."/>
            <person name="Chaves I."/>
            <person name="Simoes F."/>
            <person name="Abreu I."/>
            <person name="Carrasquinho I."/>
            <person name="Faro C."/>
            <person name="Guimaraes J.B."/>
            <person name="Mendonca D."/>
            <person name="Nobrega F."/>
            <person name="Rodrigues L."/>
            <person name="Saibo N.J.M."/>
            <person name="Varela M.C."/>
            <person name="Egas C."/>
            <person name="Matos J."/>
            <person name="Miguel C.M."/>
            <person name="Oliveira M.M."/>
            <person name="Ricardo C.P."/>
            <person name="Goncalves S."/>
        </authorList>
    </citation>
    <scope>NUCLEOTIDE SEQUENCE [LARGE SCALE GENOMIC DNA]</scope>
    <source>
        <strain evidence="4">cv. HL8</strain>
    </source>
</reference>
<feature type="transmembrane region" description="Helical" evidence="1">
    <location>
        <begin position="90"/>
        <end position="111"/>
    </location>
</feature>
<feature type="domain" description="DUF4220" evidence="2">
    <location>
        <begin position="40"/>
        <end position="114"/>
    </location>
</feature>
<evidence type="ECO:0000313" key="4">
    <source>
        <dbReference type="Proteomes" id="UP000237347"/>
    </source>
</evidence>
<dbReference type="Proteomes" id="UP000237347">
    <property type="component" value="Unassembled WGS sequence"/>
</dbReference>
<keyword evidence="1" id="KW-1133">Transmembrane helix</keyword>
<sequence length="114" mass="12785">MEEYLSKKEEGIKVQSCATIEASVVADVSFVAPKNVMIPGFMYDVLYTKAFKVYSNKGSILCLLSFSSTMSVLLAFLIIDKDDYPREDIIITYILRVRAIVLEIYAVLVLVTSD</sequence>
<keyword evidence="4" id="KW-1185">Reference proteome</keyword>
<comment type="caution">
    <text evidence="3">The sequence shown here is derived from an EMBL/GenBank/DDBJ whole genome shotgun (WGS) entry which is preliminary data.</text>
</comment>